<dbReference type="SUPFAM" id="SSF53756">
    <property type="entry name" value="UDP-Glycosyltransferase/glycogen phosphorylase"/>
    <property type="match status" value="1"/>
</dbReference>
<gene>
    <name evidence="3" type="ORF">COB67_04275</name>
</gene>
<dbReference type="CDD" id="cd03807">
    <property type="entry name" value="GT4_WbnK-like"/>
    <property type="match status" value="1"/>
</dbReference>
<dbReference type="Pfam" id="PF13439">
    <property type="entry name" value="Glyco_transf_4"/>
    <property type="match status" value="1"/>
</dbReference>
<dbReference type="InterPro" id="IPR028098">
    <property type="entry name" value="Glyco_trans_4-like_N"/>
</dbReference>
<dbReference type="AlphaFoldDB" id="A0A2A4T6W7"/>
<accession>A0A2A4T6W7</accession>
<evidence type="ECO:0000259" key="1">
    <source>
        <dbReference type="Pfam" id="PF00534"/>
    </source>
</evidence>
<feature type="domain" description="Glycosyltransferase subfamily 4-like N-terminal" evidence="2">
    <location>
        <begin position="15"/>
        <end position="177"/>
    </location>
</feature>
<sequence length="383" mass="43043">MEQFKIVHIIAGLNPGGAEMMLTKLTQSVAKEQFHFHIISLSDEGELGPLLKEAGAEVHTLGMSSRSFHFRDFWKLVKLLRQLKPNLIQSWMYHADLINSLASYFLQKTPVIWGLRQSLLTPGFLKPKTRFLAKVCAKLSGTPANIICCSESTLKAHVEFGYRSKNMIVIPNGFDLNQFKPDQGSRKKIRTELNIAEGDILFGMVSRFDRYKDHENLIRASKRVIEIYPNAYFLLCGTDISPQNKILVKWLNQSNVRDNFFLLDQRSDIPRITAALDFSVLCSHSEGFPNVVGEAMACAVPCIVTDVGDSANIVGDTGIVVPPKEKALMTNALLEMASLTKEQKLILGTRARKRIEQLYSLSVITEKYESTYRKAILGRKSSC</sequence>
<reference evidence="4" key="1">
    <citation type="submission" date="2017-08" db="EMBL/GenBank/DDBJ databases">
        <title>A dynamic microbial community with high functional redundancy inhabits the cold, oxic subseafloor aquifer.</title>
        <authorList>
            <person name="Tully B.J."/>
            <person name="Wheat C.G."/>
            <person name="Glazer B.T."/>
            <person name="Huber J.A."/>
        </authorList>
    </citation>
    <scope>NUCLEOTIDE SEQUENCE [LARGE SCALE GENOMIC DNA]</scope>
</reference>
<evidence type="ECO:0000313" key="3">
    <source>
        <dbReference type="EMBL" id="PCI29376.1"/>
    </source>
</evidence>
<name>A0A2A4T6W7_9DELT</name>
<proteinExistence type="predicted"/>
<evidence type="ECO:0000313" key="4">
    <source>
        <dbReference type="Proteomes" id="UP000218113"/>
    </source>
</evidence>
<dbReference type="GO" id="GO:0016757">
    <property type="term" value="F:glycosyltransferase activity"/>
    <property type="evidence" value="ECO:0007669"/>
    <property type="project" value="InterPro"/>
</dbReference>
<dbReference type="Pfam" id="PF00534">
    <property type="entry name" value="Glycos_transf_1"/>
    <property type="match status" value="1"/>
</dbReference>
<comment type="caution">
    <text evidence="3">The sequence shown here is derived from an EMBL/GenBank/DDBJ whole genome shotgun (WGS) entry which is preliminary data.</text>
</comment>
<organism evidence="3 4">
    <name type="scientific">SAR324 cluster bacterium</name>
    <dbReference type="NCBI Taxonomy" id="2024889"/>
    <lineage>
        <taxon>Bacteria</taxon>
        <taxon>Deltaproteobacteria</taxon>
        <taxon>SAR324 cluster</taxon>
    </lineage>
</organism>
<protein>
    <recommendedName>
        <fullName evidence="5">Glycosyltransferase</fullName>
    </recommendedName>
</protein>
<feature type="domain" description="Glycosyl transferase family 1" evidence="1">
    <location>
        <begin position="186"/>
        <end position="353"/>
    </location>
</feature>
<evidence type="ECO:0008006" key="5">
    <source>
        <dbReference type="Google" id="ProtNLM"/>
    </source>
</evidence>
<dbReference type="Proteomes" id="UP000218113">
    <property type="component" value="Unassembled WGS sequence"/>
</dbReference>
<dbReference type="Gene3D" id="3.40.50.2000">
    <property type="entry name" value="Glycogen Phosphorylase B"/>
    <property type="match status" value="2"/>
</dbReference>
<dbReference type="PANTHER" id="PTHR12526">
    <property type="entry name" value="GLYCOSYLTRANSFERASE"/>
    <property type="match status" value="1"/>
</dbReference>
<dbReference type="InterPro" id="IPR001296">
    <property type="entry name" value="Glyco_trans_1"/>
</dbReference>
<evidence type="ECO:0000259" key="2">
    <source>
        <dbReference type="Pfam" id="PF13439"/>
    </source>
</evidence>
<dbReference type="EMBL" id="NVSR01000015">
    <property type="protein sequence ID" value="PCI29376.1"/>
    <property type="molecule type" value="Genomic_DNA"/>
</dbReference>